<organism evidence="1">
    <name type="scientific">marine sediment metagenome</name>
    <dbReference type="NCBI Taxonomy" id="412755"/>
    <lineage>
        <taxon>unclassified sequences</taxon>
        <taxon>metagenomes</taxon>
        <taxon>ecological metagenomes</taxon>
    </lineage>
</organism>
<proteinExistence type="predicted"/>
<accession>A0A0F9EFN9</accession>
<sequence length="57" mass="7141">MNRYEVSTLDYLRQRLLKLFREKYHVPEVLINDFYDEWNRTLSELLYKDEDLRPGVF</sequence>
<protein>
    <submittedName>
        <fullName evidence="1">Uncharacterized protein</fullName>
    </submittedName>
</protein>
<name>A0A0F9EFN9_9ZZZZ</name>
<comment type="caution">
    <text evidence="1">The sequence shown here is derived from an EMBL/GenBank/DDBJ whole genome shotgun (WGS) entry which is preliminary data.</text>
</comment>
<dbReference type="EMBL" id="LAZR01037209">
    <property type="protein sequence ID" value="KKL22798.1"/>
    <property type="molecule type" value="Genomic_DNA"/>
</dbReference>
<dbReference type="AlphaFoldDB" id="A0A0F9EFN9"/>
<reference evidence="1" key="1">
    <citation type="journal article" date="2015" name="Nature">
        <title>Complex archaea that bridge the gap between prokaryotes and eukaryotes.</title>
        <authorList>
            <person name="Spang A."/>
            <person name="Saw J.H."/>
            <person name="Jorgensen S.L."/>
            <person name="Zaremba-Niedzwiedzka K."/>
            <person name="Martijn J."/>
            <person name="Lind A.E."/>
            <person name="van Eijk R."/>
            <person name="Schleper C."/>
            <person name="Guy L."/>
            <person name="Ettema T.J."/>
        </authorList>
    </citation>
    <scope>NUCLEOTIDE SEQUENCE</scope>
</reference>
<evidence type="ECO:0000313" key="1">
    <source>
        <dbReference type="EMBL" id="KKL22798.1"/>
    </source>
</evidence>
<gene>
    <name evidence="1" type="ORF">LCGC14_2431830</name>
</gene>